<evidence type="ECO:0008006" key="4">
    <source>
        <dbReference type="Google" id="ProtNLM"/>
    </source>
</evidence>
<keyword evidence="3" id="KW-1185">Reference proteome</keyword>
<name>A0A388KWX2_CHABU</name>
<reference evidence="2 3" key="1">
    <citation type="journal article" date="2018" name="Cell">
        <title>The Chara Genome: Secondary Complexity and Implications for Plant Terrestrialization.</title>
        <authorList>
            <person name="Nishiyama T."/>
            <person name="Sakayama H."/>
            <person name="Vries J.D."/>
            <person name="Buschmann H."/>
            <person name="Saint-Marcoux D."/>
            <person name="Ullrich K.K."/>
            <person name="Haas F.B."/>
            <person name="Vanderstraeten L."/>
            <person name="Becker D."/>
            <person name="Lang D."/>
            <person name="Vosolsobe S."/>
            <person name="Rombauts S."/>
            <person name="Wilhelmsson P.K.I."/>
            <person name="Janitza P."/>
            <person name="Kern R."/>
            <person name="Heyl A."/>
            <person name="Rumpler F."/>
            <person name="Villalobos L.I.A.C."/>
            <person name="Clay J.M."/>
            <person name="Skokan R."/>
            <person name="Toyoda A."/>
            <person name="Suzuki Y."/>
            <person name="Kagoshima H."/>
            <person name="Schijlen E."/>
            <person name="Tajeshwar N."/>
            <person name="Catarino B."/>
            <person name="Hetherington A.J."/>
            <person name="Saltykova A."/>
            <person name="Bonnot C."/>
            <person name="Breuninger H."/>
            <person name="Symeonidi A."/>
            <person name="Radhakrishnan G.V."/>
            <person name="Van Nieuwerburgh F."/>
            <person name="Deforce D."/>
            <person name="Chang C."/>
            <person name="Karol K.G."/>
            <person name="Hedrich R."/>
            <person name="Ulvskov P."/>
            <person name="Glockner G."/>
            <person name="Delwiche C.F."/>
            <person name="Petrasek J."/>
            <person name="Van de Peer Y."/>
            <person name="Friml J."/>
            <person name="Beilby M."/>
            <person name="Dolan L."/>
            <person name="Kohara Y."/>
            <person name="Sugano S."/>
            <person name="Fujiyama A."/>
            <person name="Delaux P.-M."/>
            <person name="Quint M."/>
            <person name="TheiBen G."/>
            <person name="Hagemann M."/>
            <person name="Harholt J."/>
            <person name="Dunand C."/>
            <person name="Zachgo S."/>
            <person name="Langdale J."/>
            <person name="Maumus F."/>
            <person name="Straeten D.V.D."/>
            <person name="Gould S.B."/>
            <person name="Rensing S.A."/>
        </authorList>
    </citation>
    <scope>NUCLEOTIDE SEQUENCE [LARGE SCALE GENOMIC DNA]</scope>
    <source>
        <strain evidence="2 3">S276</strain>
    </source>
</reference>
<evidence type="ECO:0000313" key="3">
    <source>
        <dbReference type="Proteomes" id="UP000265515"/>
    </source>
</evidence>
<dbReference type="Proteomes" id="UP000265515">
    <property type="component" value="Unassembled WGS sequence"/>
</dbReference>
<organism evidence="2 3">
    <name type="scientific">Chara braunii</name>
    <name type="common">Braun's stonewort</name>
    <dbReference type="NCBI Taxonomy" id="69332"/>
    <lineage>
        <taxon>Eukaryota</taxon>
        <taxon>Viridiplantae</taxon>
        <taxon>Streptophyta</taxon>
        <taxon>Charophyceae</taxon>
        <taxon>Charales</taxon>
        <taxon>Characeae</taxon>
        <taxon>Chara</taxon>
    </lineage>
</organism>
<feature type="region of interest" description="Disordered" evidence="1">
    <location>
        <begin position="209"/>
        <end position="260"/>
    </location>
</feature>
<dbReference type="Gramene" id="GBG74537">
    <property type="protein sequence ID" value="GBG74537"/>
    <property type="gene ID" value="CBR_g18947"/>
</dbReference>
<comment type="caution">
    <text evidence="2">The sequence shown here is derived from an EMBL/GenBank/DDBJ whole genome shotgun (WGS) entry which is preliminary data.</text>
</comment>
<evidence type="ECO:0000313" key="2">
    <source>
        <dbReference type="EMBL" id="GBG74537.1"/>
    </source>
</evidence>
<accession>A0A388KWX2</accession>
<dbReference type="EMBL" id="BFEA01000205">
    <property type="protein sequence ID" value="GBG74537.1"/>
    <property type="molecule type" value="Genomic_DNA"/>
</dbReference>
<protein>
    <recommendedName>
        <fullName evidence="4">Myb-like domain-containing protein</fullName>
    </recommendedName>
</protein>
<evidence type="ECO:0000256" key="1">
    <source>
        <dbReference type="SAM" id="MobiDB-lite"/>
    </source>
</evidence>
<dbReference type="AlphaFoldDB" id="A0A388KWX2"/>
<gene>
    <name evidence="2" type="ORF">CBR_g18947</name>
</gene>
<feature type="compositionally biased region" description="Acidic residues" evidence="1">
    <location>
        <begin position="229"/>
        <end position="238"/>
    </location>
</feature>
<sequence length="649" mass="73370">MGCRGCVWGAMPMRTTLGGRVVKNLQIPIARRNRKMRKTWRFDPLVCVVDEGVDADVNRGGRGSKGPVGEKGGKHPPWSVEEMIKLARAKWNKQAYFEGMPHNYDRIGNREWELQDLQKRLVEVGVKRTTDDIGKKWDNLFQQYKKVQRHQNASGGGNLFILTPVLRTEEGFRFRMDQRVYLEIDNMSQGNKTIYPDNLANTSVRGGVQMSGDTQRHPSVAGESCVGEDVGDGNDEDGGLARESGFSAGSTGGAGKRKNMRRQTFEAIAKVMEKHGALMADTVEGASKRQCSILERREYWRVEEAGRKEERRDEIPRADCEDDDSLNLRKKRTRQEEELEAKSKLWVDEKTFWGSGPGCMIADAVHDCANYYCAIVNGDAGATAPHGVIMPGPDVLHVRIVDLAPREPTLRRARRTENVAMRVIHGWIFRSSSRSDGFARAKSYVAVDYPTDMVKVVRQSMEWSRVVSASVVYHTLALKMDIPLWYPWAYIEDRPLDDDMAAHQESTVMHLASCFHDALRAGQWSDDGKMSQSRLRRVTNAFRLLLALCMWVMRMGGDDAHSYEEASYYAQFVAKPTIVAAGSRSFNWRRHVLKSANAVLTRLGKPPLTMVHALLSEGHVINGTFSGMTRKEGMHFLNFFHWLVDRLID</sequence>
<proteinExistence type="predicted"/>